<dbReference type="EMBL" id="CAFAAN010000010">
    <property type="protein sequence ID" value="CAB4808912.1"/>
    <property type="molecule type" value="Genomic_DNA"/>
</dbReference>
<sequence length="273" mass="29019">MKKAEVKSLRVGFSAFAIIALMALSNGASAETLDSVSHIHQVKVVENKMFVLTHEGLFELVGKNDMKLVGKEKLDVMGFTALGKALFASGHPAQGSKAPNPMGLVKSIDGGLSWKAISLVGKVDFHFLEGAGSDLYGADSQSGNLMYSADSGKSWRSLGANTFADIAVSPEMSGTAIALKNSELVFTENAFKTSSKIKSALKFTQIEWRNSGLYALSGNSLYKSTNKGRTWTELSKFKGAPGILSASDQLMLVTVGSDIYTSSSAGRKFKIVA</sequence>
<proteinExistence type="predicted"/>
<evidence type="ECO:0000313" key="4">
    <source>
        <dbReference type="EMBL" id="CAB4808912.1"/>
    </source>
</evidence>
<reference evidence="8" key="1">
    <citation type="submission" date="2020-05" db="EMBL/GenBank/DDBJ databases">
        <authorList>
            <person name="Chiriac C."/>
            <person name="Salcher M."/>
            <person name="Ghai R."/>
            <person name="Kavagutti S V."/>
        </authorList>
    </citation>
    <scope>NUCLEOTIDE SEQUENCE</scope>
</reference>
<dbReference type="EMBL" id="CAEZUM010000003">
    <property type="protein sequence ID" value="CAB4591585.1"/>
    <property type="molecule type" value="Genomic_DNA"/>
</dbReference>
<gene>
    <name evidence="1" type="ORF">UFOPK1824_00095</name>
    <name evidence="2" type="ORF">UFOPK2340_00224</name>
    <name evidence="3" type="ORF">UFOPK2772_01145</name>
    <name evidence="4" type="ORF">UFOPK3027_01174</name>
    <name evidence="5" type="ORF">UFOPK3256_01011</name>
    <name evidence="6" type="ORF">UFOPK3827_01107</name>
    <name evidence="7" type="ORF">UFOPK3982_01259</name>
    <name evidence="8" type="ORF">UFOPK4120_01130</name>
    <name evidence="9" type="ORF">UFOPK4404_01345</name>
</gene>
<evidence type="ECO:0000313" key="5">
    <source>
        <dbReference type="EMBL" id="CAB4843203.1"/>
    </source>
</evidence>
<dbReference type="EMBL" id="CAFBNM010000011">
    <property type="protein sequence ID" value="CAB4959077.1"/>
    <property type="molecule type" value="Genomic_DNA"/>
</dbReference>
<dbReference type="EMBL" id="CAFAZW010000015">
    <property type="protein sequence ID" value="CAB4843203.1"/>
    <property type="molecule type" value="Genomic_DNA"/>
</dbReference>
<evidence type="ECO:0000313" key="9">
    <source>
        <dbReference type="EMBL" id="CAB5075860.1"/>
    </source>
</evidence>
<dbReference type="EMBL" id="CAFBOO010000012">
    <property type="protein sequence ID" value="CAB4992581.1"/>
    <property type="molecule type" value="Genomic_DNA"/>
</dbReference>
<accession>A0A6J7R9S1</accession>
<evidence type="ECO:0000313" key="7">
    <source>
        <dbReference type="EMBL" id="CAB4992581.1"/>
    </source>
</evidence>
<dbReference type="EMBL" id="CAFBQY010000018">
    <property type="protein sequence ID" value="CAB5075860.1"/>
    <property type="molecule type" value="Genomic_DNA"/>
</dbReference>
<dbReference type="EMBL" id="CAEZXC010000008">
    <property type="protein sequence ID" value="CAB4667762.1"/>
    <property type="molecule type" value="Genomic_DNA"/>
</dbReference>
<name>A0A6J7R9S1_9ZZZZ</name>
<evidence type="ECO:0000313" key="8">
    <source>
        <dbReference type="EMBL" id="CAB5025483.1"/>
    </source>
</evidence>
<dbReference type="Gene3D" id="2.130.10.10">
    <property type="entry name" value="YVTN repeat-like/Quinoprotein amine dehydrogenase"/>
    <property type="match status" value="1"/>
</dbReference>
<organism evidence="8">
    <name type="scientific">freshwater metagenome</name>
    <dbReference type="NCBI Taxonomy" id="449393"/>
    <lineage>
        <taxon>unclassified sequences</taxon>
        <taxon>metagenomes</taxon>
        <taxon>ecological metagenomes</taxon>
    </lineage>
</organism>
<protein>
    <submittedName>
        <fullName evidence="8">Unannotated protein</fullName>
    </submittedName>
</protein>
<evidence type="ECO:0000313" key="2">
    <source>
        <dbReference type="EMBL" id="CAB4667762.1"/>
    </source>
</evidence>
<dbReference type="SUPFAM" id="SSF110296">
    <property type="entry name" value="Oligoxyloglucan reducing end-specific cellobiohydrolase"/>
    <property type="match status" value="1"/>
</dbReference>
<evidence type="ECO:0000313" key="3">
    <source>
        <dbReference type="EMBL" id="CAB4743237.1"/>
    </source>
</evidence>
<dbReference type="InterPro" id="IPR015943">
    <property type="entry name" value="WD40/YVTN_repeat-like_dom_sf"/>
</dbReference>
<dbReference type="EMBL" id="CAEZYT010000091">
    <property type="protein sequence ID" value="CAB4743237.1"/>
    <property type="molecule type" value="Genomic_DNA"/>
</dbReference>
<evidence type="ECO:0000313" key="6">
    <source>
        <dbReference type="EMBL" id="CAB4959077.1"/>
    </source>
</evidence>
<dbReference type="EMBL" id="CAFBPO010000014">
    <property type="protein sequence ID" value="CAB5025483.1"/>
    <property type="molecule type" value="Genomic_DNA"/>
</dbReference>
<dbReference type="AlphaFoldDB" id="A0A6J7R9S1"/>
<evidence type="ECO:0000313" key="1">
    <source>
        <dbReference type="EMBL" id="CAB4591585.1"/>
    </source>
</evidence>